<dbReference type="OrthoDB" id="3785441at2"/>
<sequence>MTQVLHEPTRSGRSAAGWVDEVAGKLARREGRNDSARDMEILGWCREAATQFADARVQAFVPLLVERIVGDRIRRDRVGRGCAPAVMECAGREVSR</sequence>
<dbReference type="NCBIfam" id="NF046112">
    <property type="entry name" value="MSMEG_6209_Nter"/>
    <property type="match status" value="1"/>
</dbReference>
<accession>A0A1A3GZV8</accession>
<comment type="caution">
    <text evidence="1">The sequence shown here is derived from an EMBL/GenBank/DDBJ whole genome shotgun (WGS) entry which is preliminary data.</text>
</comment>
<evidence type="ECO:0000313" key="2">
    <source>
        <dbReference type="Proteomes" id="UP000093898"/>
    </source>
</evidence>
<organism evidence="1 2">
    <name type="scientific">Mycolicibacterium mucogenicum</name>
    <name type="common">Mycobacterium mucogenicum</name>
    <dbReference type="NCBI Taxonomy" id="56689"/>
    <lineage>
        <taxon>Bacteria</taxon>
        <taxon>Bacillati</taxon>
        <taxon>Actinomycetota</taxon>
        <taxon>Actinomycetes</taxon>
        <taxon>Mycobacteriales</taxon>
        <taxon>Mycobacteriaceae</taxon>
        <taxon>Mycolicibacterium</taxon>
    </lineage>
</organism>
<gene>
    <name evidence="1" type="ORF">A5630_23845</name>
</gene>
<reference evidence="1 2" key="1">
    <citation type="submission" date="2016-06" db="EMBL/GenBank/DDBJ databases">
        <authorList>
            <person name="Kjaerup R.B."/>
            <person name="Dalgaard T.S."/>
            <person name="Juul-Madsen H.R."/>
        </authorList>
    </citation>
    <scope>NUCLEOTIDE SEQUENCE [LARGE SCALE GENOMIC DNA]</scope>
    <source>
        <strain evidence="1 2">1127319.6</strain>
    </source>
</reference>
<dbReference type="AlphaFoldDB" id="A0A1A3GZV8"/>
<dbReference type="EMBL" id="LZLC01000143">
    <property type="protein sequence ID" value="OBJ40923.1"/>
    <property type="molecule type" value="Genomic_DNA"/>
</dbReference>
<dbReference type="Proteomes" id="UP000093898">
    <property type="component" value="Unassembled WGS sequence"/>
</dbReference>
<proteinExistence type="predicted"/>
<name>A0A1A3GZV8_MYCMU</name>
<protein>
    <submittedName>
        <fullName evidence="1">Uncharacterized protein</fullName>
    </submittedName>
</protein>
<evidence type="ECO:0000313" key="1">
    <source>
        <dbReference type="EMBL" id="OBJ40923.1"/>
    </source>
</evidence>
<dbReference type="RefSeq" id="WP_020100083.1">
    <property type="nucleotide sequence ID" value="NZ_LZLC01000143.1"/>
</dbReference>